<dbReference type="Proteomes" id="UP000724874">
    <property type="component" value="Unassembled WGS sequence"/>
</dbReference>
<evidence type="ECO:0000313" key="2">
    <source>
        <dbReference type="Proteomes" id="UP000724874"/>
    </source>
</evidence>
<accession>A0A9P5N7W7</accession>
<gene>
    <name evidence="1" type="ORF">CPB84DRAFT_1690748</name>
</gene>
<sequence>FAEIQFFFQATLQGVKETLALISNFSAPNAHLCQESSSALLVCKYQGTMALEVIPVKYISSCVAMVPFKDPVDGQFFVCEKMGLEVTFLSGVHEESQADDLL</sequence>
<reference evidence="1" key="1">
    <citation type="submission" date="2020-11" db="EMBL/GenBank/DDBJ databases">
        <authorList>
            <consortium name="DOE Joint Genome Institute"/>
            <person name="Ahrendt S."/>
            <person name="Riley R."/>
            <person name="Andreopoulos W."/>
            <person name="LaButti K."/>
            <person name="Pangilinan J."/>
            <person name="Ruiz-duenas F.J."/>
            <person name="Barrasa J.M."/>
            <person name="Sanchez-Garcia M."/>
            <person name="Camarero S."/>
            <person name="Miyauchi S."/>
            <person name="Serrano A."/>
            <person name="Linde D."/>
            <person name="Babiker R."/>
            <person name="Drula E."/>
            <person name="Ayuso-Fernandez I."/>
            <person name="Pacheco R."/>
            <person name="Padilla G."/>
            <person name="Ferreira P."/>
            <person name="Barriuso J."/>
            <person name="Kellner H."/>
            <person name="Castanera R."/>
            <person name="Alfaro M."/>
            <person name="Ramirez L."/>
            <person name="Pisabarro A.G."/>
            <person name="Kuo A."/>
            <person name="Tritt A."/>
            <person name="Lipzen A."/>
            <person name="He G."/>
            <person name="Yan M."/>
            <person name="Ng V."/>
            <person name="Cullen D."/>
            <person name="Martin F."/>
            <person name="Rosso M.-N."/>
            <person name="Henrissat B."/>
            <person name="Hibbett D."/>
            <person name="Martinez A.T."/>
            <person name="Grigoriev I.V."/>
        </authorList>
    </citation>
    <scope>NUCLEOTIDE SEQUENCE</scope>
    <source>
        <strain evidence="1">AH 44721</strain>
    </source>
</reference>
<feature type="non-terminal residue" evidence="1">
    <location>
        <position position="1"/>
    </location>
</feature>
<evidence type="ECO:0000313" key="1">
    <source>
        <dbReference type="EMBL" id="KAF8873415.1"/>
    </source>
</evidence>
<name>A0A9P5N7W7_GYMJU</name>
<dbReference type="EMBL" id="JADNYJ010000237">
    <property type="protein sequence ID" value="KAF8873415.1"/>
    <property type="molecule type" value="Genomic_DNA"/>
</dbReference>
<dbReference type="OrthoDB" id="2669721at2759"/>
<protein>
    <submittedName>
        <fullName evidence="1">Uncharacterized protein</fullName>
    </submittedName>
</protein>
<proteinExistence type="predicted"/>
<comment type="caution">
    <text evidence="1">The sequence shown here is derived from an EMBL/GenBank/DDBJ whole genome shotgun (WGS) entry which is preliminary data.</text>
</comment>
<dbReference type="AlphaFoldDB" id="A0A9P5N7W7"/>
<organism evidence="1 2">
    <name type="scientific">Gymnopilus junonius</name>
    <name type="common">Spectacular rustgill mushroom</name>
    <name type="synonym">Gymnopilus spectabilis subsp. junonius</name>
    <dbReference type="NCBI Taxonomy" id="109634"/>
    <lineage>
        <taxon>Eukaryota</taxon>
        <taxon>Fungi</taxon>
        <taxon>Dikarya</taxon>
        <taxon>Basidiomycota</taxon>
        <taxon>Agaricomycotina</taxon>
        <taxon>Agaricomycetes</taxon>
        <taxon>Agaricomycetidae</taxon>
        <taxon>Agaricales</taxon>
        <taxon>Agaricineae</taxon>
        <taxon>Hymenogastraceae</taxon>
        <taxon>Gymnopilus</taxon>
    </lineage>
</organism>
<keyword evidence="2" id="KW-1185">Reference proteome</keyword>